<gene>
    <name evidence="1" type="ORF">SDC9_01410</name>
</gene>
<reference evidence="1" key="1">
    <citation type="submission" date="2019-08" db="EMBL/GenBank/DDBJ databases">
        <authorList>
            <person name="Kucharzyk K."/>
            <person name="Murdoch R.W."/>
            <person name="Higgins S."/>
            <person name="Loffler F."/>
        </authorList>
    </citation>
    <scope>NUCLEOTIDE SEQUENCE</scope>
</reference>
<proteinExistence type="predicted"/>
<evidence type="ECO:0000313" key="1">
    <source>
        <dbReference type="EMBL" id="MPL55928.1"/>
    </source>
</evidence>
<dbReference type="EMBL" id="VSSQ01000002">
    <property type="protein sequence ID" value="MPL55928.1"/>
    <property type="molecule type" value="Genomic_DNA"/>
</dbReference>
<dbReference type="AlphaFoldDB" id="A0A644SMR4"/>
<name>A0A644SMR4_9ZZZZ</name>
<sequence length="100" mass="11785">MNNLKVTTGNPKSLKDDINDKIINNEIRTWEIDDTGNYLSHKGDQYRNHFYFKYKIDNTKGILEFVFYSSGTSDFADSRAFQLLERMLESHFGNRIQIIK</sequence>
<organism evidence="1">
    <name type="scientific">bioreactor metagenome</name>
    <dbReference type="NCBI Taxonomy" id="1076179"/>
    <lineage>
        <taxon>unclassified sequences</taxon>
        <taxon>metagenomes</taxon>
        <taxon>ecological metagenomes</taxon>
    </lineage>
</organism>
<comment type="caution">
    <text evidence="1">The sequence shown here is derived from an EMBL/GenBank/DDBJ whole genome shotgun (WGS) entry which is preliminary data.</text>
</comment>
<protein>
    <submittedName>
        <fullName evidence="1">Uncharacterized protein</fullName>
    </submittedName>
</protein>
<accession>A0A644SMR4</accession>